<dbReference type="AlphaFoldDB" id="A0ABC8AI18"/>
<accession>A0ABC8AI18</accession>
<sequence>MKKAMFKPIEWLGDLGRKAHINVTAKYTAYVESCTPRERRIMMASATITFTALFVATAAHAETKDGLAGMFAKLTEQGESIKSNMAKFLAAAGVVCAGKGGINWWKKGKEGDHSQIKGNQIFVPILAGAVMAATGYVMTKVGETVGIESSAQGQLP</sequence>
<protein>
    <submittedName>
        <fullName evidence="1">Uncharacterized protein</fullName>
    </submittedName>
</protein>
<dbReference type="RefSeq" id="WP_088578677.1">
    <property type="nucleotide sequence ID" value="NZ_CP009886.1"/>
</dbReference>
<name>A0ABC8AI18_XYLFS</name>
<evidence type="ECO:0000313" key="1">
    <source>
        <dbReference type="EMBL" id="ALR07883.1"/>
    </source>
</evidence>
<dbReference type="Proteomes" id="UP000196980">
    <property type="component" value="Plasmid pXF64-HB"/>
</dbReference>
<dbReference type="EMBL" id="CP009886">
    <property type="protein sequence ID" value="ALR07883.1"/>
    <property type="molecule type" value="Genomic_DNA"/>
</dbReference>
<gene>
    <name evidence="1" type="ORF">XFHB_13190</name>
</gene>
<evidence type="ECO:0000313" key="2">
    <source>
        <dbReference type="Proteomes" id="UP000196980"/>
    </source>
</evidence>
<dbReference type="InterPro" id="IPR046638">
    <property type="entry name" value="DUF6750"/>
</dbReference>
<dbReference type="KEGG" id="xfh:XFHB_13190"/>
<proteinExistence type="predicted"/>
<dbReference type="Pfam" id="PF20535">
    <property type="entry name" value="DUF6750"/>
    <property type="match status" value="1"/>
</dbReference>
<organism evidence="1 2">
    <name type="scientific">Xylella fastidiosa</name>
    <dbReference type="NCBI Taxonomy" id="2371"/>
    <lineage>
        <taxon>Bacteria</taxon>
        <taxon>Pseudomonadati</taxon>
        <taxon>Pseudomonadota</taxon>
        <taxon>Gammaproteobacteria</taxon>
        <taxon>Lysobacterales</taxon>
        <taxon>Lysobacteraceae</taxon>
        <taxon>Xylella</taxon>
    </lineage>
</organism>
<keyword evidence="1" id="KW-0614">Plasmid</keyword>
<reference evidence="2" key="1">
    <citation type="submission" date="2014-11" db="EMBL/GenBank/DDBJ databases">
        <title>Xylella fastidiosa Hib4 Genome Sequencing.</title>
        <authorList>
            <person name="Pierry P.M."/>
            <person name="da Silva A.M."/>
        </authorList>
    </citation>
    <scope>NUCLEOTIDE SEQUENCE [LARGE SCALE GENOMIC DNA]</scope>
    <source>
        <strain evidence="2">Hib4</strain>
        <plasmid evidence="2">pxf64-hb</plasmid>
    </source>
</reference>
<geneLocation type="plasmid" evidence="2">
    <name>pxf64-hb</name>
</geneLocation>